<gene>
    <name evidence="1" type="ORF">KOW79_005276</name>
</gene>
<protein>
    <submittedName>
        <fullName evidence="1">Uncharacterized protein</fullName>
    </submittedName>
</protein>
<dbReference type="Proteomes" id="UP000824219">
    <property type="component" value="Linkage Group LG06"/>
</dbReference>
<reference evidence="1 2" key="1">
    <citation type="submission" date="2021-06" db="EMBL/GenBank/DDBJ databases">
        <title>Chromosome-level genome assembly of the red-tail catfish (Hemibagrus wyckioides).</title>
        <authorList>
            <person name="Shao F."/>
        </authorList>
    </citation>
    <scope>NUCLEOTIDE SEQUENCE [LARGE SCALE GENOMIC DNA]</scope>
    <source>
        <strain evidence="1">EC202008001</strain>
        <tissue evidence="1">Blood</tissue>
    </source>
</reference>
<proteinExistence type="predicted"/>
<evidence type="ECO:0000313" key="1">
    <source>
        <dbReference type="EMBL" id="KAG7331307.1"/>
    </source>
</evidence>
<comment type="caution">
    <text evidence="1">The sequence shown here is derived from an EMBL/GenBank/DDBJ whole genome shotgun (WGS) entry which is preliminary data.</text>
</comment>
<organism evidence="1 2">
    <name type="scientific">Hemibagrus wyckioides</name>
    <dbReference type="NCBI Taxonomy" id="337641"/>
    <lineage>
        <taxon>Eukaryota</taxon>
        <taxon>Metazoa</taxon>
        <taxon>Chordata</taxon>
        <taxon>Craniata</taxon>
        <taxon>Vertebrata</taxon>
        <taxon>Euteleostomi</taxon>
        <taxon>Actinopterygii</taxon>
        <taxon>Neopterygii</taxon>
        <taxon>Teleostei</taxon>
        <taxon>Ostariophysi</taxon>
        <taxon>Siluriformes</taxon>
        <taxon>Bagridae</taxon>
        <taxon>Hemibagrus</taxon>
    </lineage>
</organism>
<dbReference type="AlphaFoldDB" id="A0A9D3P2G9"/>
<sequence length="106" mass="12003">MRCCKAAVTSTLYEEGHINITTGYLIFKDNVKLSCCNKGCLYNREGYNSKGLDCEDAVWTVVECVDYYLYCYSSINTQYSHEEMAGDDMNLLPALKERLSKALGQN</sequence>
<keyword evidence="2" id="KW-1185">Reference proteome</keyword>
<evidence type="ECO:0000313" key="2">
    <source>
        <dbReference type="Proteomes" id="UP000824219"/>
    </source>
</evidence>
<name>A0A9D3P2G9_9TELE</name>
<dbReference type="EMBL" id="JAHKSW010000006">
    <property type="protein sequence ID" value="KAG7331307.1"/>
    <property type="molecule type" value="Genomic_DNA"/>
</dbReference>
<accession>A0A9D3P2G9</accession>